<evidence type="ECO:0000313" key="3">
    <source>
        <dbReference type="Proteomes" id="UP000309389"/>
    </source>
</evidence>
<evidence type="ECO:0000313" key="2">
    <source>
        <dbReference type="EMBL" id="TIX50118.1"/>
    </source>
</evidence>
<dbReference type="AlphaFoldDB" id="A0A4T3F3N3"/>
<evidence type="ECO:0000256" key="1">
    <source>
        <dbReference type="SAM" id="SignalP"/>
    </source>
</evidence>
<protein>
    <recommendedName>
        <fullName evidence="4">Tetratricopeptide repeat protein</fullName>
    </recommendedName>
</protein>
<keyword evidence="3" id="KW-1185">Reference proteome</keyword>
<evidence type="ECO:0008006" key="4">
    <source>
        <dbReference type="Google" id="ProtNLM"/>
    </source>
</evidence>
<dbReference type="OrthoDB" id="7325958at2"/>
<organism evidence="2 3">
    <name type="scientific">Alteraurantiacibacter aquimixticola</name>
    <dbReference type="NCBI Taxonomy" id="2489173"/>
    <lineage>
        <taxon>Bacteria</taxon>
        <taxon>Pseudomonadati</taxon>
        <taxon>Pseudomonadota</taxon>
        <taxon>Alphaproteobacteria</taxon>
        <taxon>Sphingomonadales</taxon>
        <taxon>Erythrobacteraceae</taxon>
        <taxon>Alteraurantiacibacter</taxon>
    </lineage>
</organism>
<reference evidence="2 3" key="1">
    <citation type="submission" date="2019-04" db="EMBL/GenBank/DDBJ databases">
        <title>Altererythrobacter aquimixticola sp. nov., isolated from sediment of junction between the ocean and a freshwater spring.</title>
        <authorList>
            <person name="Yoon J.-H."/>
        </authorList>
    </citation>
    <scope>NUCLEOTIDE SEQUENCE [LARGE SCALE GENOMIC DNA]</scope>
    <source>
        <strain evidence="2 3">SSKS-13</strain>
    </source>
</reference>
<comment type="caution">
    <text evidence="2">The sequence shown here is derived from an EMBL/GenBank/DDBJ whole genome shotgun (WGS) entry which is preliminary data.</text>
</comment>
<feature type="signal peptide" evidence="1">
    <location>
        <begin position="1"/>
        <end position="30"/>
    </location>
</feature>
<accession>A0A4T3F3N3</accession>
<feature type="chain" id="PRO_5020848971" description="Tetratricopeptide repeat protein" evidence="1">
    <location>
        <begin position="31"/>
        <end position="418"/>
    </location>
</feature>
<dbReference type="Proteomes" id="UP000309389">
    <property type="component" value="Unassembled WGS sequence"/>
</dbReference>
<sequence>MFRSTRGNSTKGFISACAMAIALAGGAAVATGAAPATVQAQDYSDAFIDAYQPVADVVNAEGGDVASVVPQLDTIVSLAQNADEKYAAGNLILIAGNKTGEQPMQRRGLEIMLESGKVPVENVAQFQWFVGNIAFNEGDYMASRAALSAAVASGWNQDDPVGLIAETYWQSDDAVGGLAYLQEQIPGVLAAGGQVDSNWILRGLVTAYDAENFDASVDATAMLVKANPVQQSWLNGLQVVNALGEFEGDVRIDLLRLMRLTDTMTQSQEFIRYIAAADPRVYSNEISGVLARGLADGHFETDDPYYQEVKSTVDRAMAGDRAEAPSLVSEAEADANGESAMIAGNVLMTLEDWSGAEAMFAMAAEKGGVDTNLATLRTGMMQVHQGKVAEAQQTLAGVTGERAAIARLWSTYAEVNGG</sequence>
<name>A0A4T3F3N3_9SPHN</name>
<gene>
    <name evidence="2" type="ORF">E5222_07415</name>
</gene>
<proteinExistence type="predicted"/>
<dbReference type="EMBL" id="SSHH01000002">
    <property type="protein sequence ID" value="TIX50118.1"/>
    <property type="molecule type" value="Genomic_DNA"/>
</dbReference>
<dbReference type="RefSeq" id="WP_136693138.1">
    <property type="nucleotide sequence ID" value="NZ_SSHH01000002.1"/>
</dbReference>
<keyword evidence="1" id="KW-0732">Signal</keyword>